<feature type="compositionally biased region" description="Basic and acidic residues" evidence="1">
    <location>
        <begin position="217"/>
        <end position="226"/>
    </location>
</feature>
<name>A0A7R9ZJZ3_9STRA</name>
<feature type="region of interest" description="Disordered" evidence="1">
    <location>
        <begin position="39"/>
        <end position="86"/>
    </location>
</feature>
<evidence type="ECO:0000313" key="2">
    <source>
        <dbReference type="EMBL" id="CAD8327735.1"/>
    </source>
</evidence>
<accession>A0A7R9ZJZ3</accession>
<dbReference type="EMBL" id="HBED01051558">
    <property type="protein sequence ID" value="CAD8327735.1"/>
    <property type="molecule type" value="Transcribed_RNA"/>
</dbReference>
<feature type="compositionally biased region" description="Basic and acidic residues" evidence="1">
    <location>
        <begin position="51"/>
        <end position="73"/>
    </location>
</feature>
<dbReference type="AlphaFoldDB" id="A0A7R9ZJZ3"/>
<organism evidence="2">
    <name type="scientific">Pseudictyota dubia</name>
    <dbReference type="NCBI Taxonomy" id="2749911"/>
    <lineage>
        <taxon>Eukaryota</taxon>
        <taxon>Sar</taxon>
        <taxon>Stramenopiles</taxon>
        <taxon>Ochrophyta</taxon>
        <taxon>Bacillariophyta</taxon>
        <taxon>Mediophyceae</taxon>
        <taxon>Biddulphiophycidae</taxon>
        <taxon>Eupodiscales</taxon>
        <taxon>Odontellaceae</taxon>
        <taxon>Pseudictyota</taxon>
    </lineage>
</organism>
<evidence type="ECO:0000256" key="1">
    <source>
        <dbReference type="SAM" id="MobiDB-lite"/>
    </source>
</evidence>
<reference evidence="2" key="1">
    <citation type="submission" date="2021-01" db="EMBL/GenBank/DDBJ databases">
        <authorList>
            <person name="Corre E."/>
            <person name="Pelletier E."/>
            <person name="Niang G."/>
            <person name="Scheremetjew M."/>
            <person name="Finn R."/>
            <person name="Kale V."/>
            <person name="Holt S."/>
            <person name="Cochrane G."/>
            <person name="Meng A."/>
            <person name="Brown T."/>
            <person name="Cohen L."/>
        </authorList>
    </citation>
    <scope>NUCLEOTIDE SEQUENCE</scope>
    <source>
        <strain evidence="2">CCMP147</strain>
    </source>
</reference>
<gene>
    <name evidence="2" type="ORF">TDUB1175_LOCUS26162</name>
</gene>
<proteinExistence type="predicted"/>
<sequence>MKNAREAFHRQRRELFKQVTQQQNTRKEKGNKYPHMMMECNRKKRRTPFPPRHENIPRKMKADVKASETKKAVGSDGQNTLSKGVRGGDRWQLATSAVASKTLARAGLNKKKNERRYNVTAPSRSSALGENDKHAKGRNLKLAHHNIKSTKQTIVGLDKEPKPLQANFGRKNKAHFKQTSTGKVGSFHPPQVAIQTCSGVASKKRDDVAASLTRKRPAPDGNERSAKSARMKKEHCDSSYVRYADKQPKSHSASGGLNCADKSPQCTAVGLKKEISSASCDDSSNEGNFATKMQSVDVPLDSKERNVPLKTETQGTNQIAPLKTKSEVQHQVNISAIKGQKWFLDTSAMAMRHIRDLCHHIRCGTFIVQIRVPIIRHLVLSEAARKAKNAEDRIYFSMAWDNDEQVIISPDENLPAFSPSLRVAFKSEPIAIRLNCHFPFTFEKKRIILNVFKGNRSGQHVKLFTCSLSGESIVKRATEQLNGKGSPSIIIPCALTEYIRDAQVEFELTTSPLDATDAEREKMNNSSELLALTLNDDISTVLGSLNLANEASERDTLASHMGSKSYGALLSELLDVAIFFKNYECISHLLGVGAVPSSEGVKLSETLEKKCYEVNQKHAMNAENNDSICK</sequence>
<protein>
    <submittedName>
        <fullName evidence="2">Uncharacterized protein</fullName>
    </submittedName>
</protein>
<feature type="region of interest" description="Disordered" evidence="1">
    <location>
        <begin position="203"/>
        <end position="235"/>
    </location>
</feature>